<accession>A0A8A6KUG2</accession>
<organism evidence="4">
    <name type="scientific">Minutocellus polymorphus</name>
    <dbReference type="NCBI Taxonomy" id="265543"/>
    <lineage>
        <taxon>Eukaryota</taxon>
        <taxon>Sar</taxon>
        <taxon>Stramenopiles</taxon>
        <taxon>Ochrophyta</taxon>
        <taxon>Bacillariophyta</taxon>
        <taxon>Mediophyceae</taxon>
        <taxon>Cymatosirophycidae</taxon>
        <taxon>Cymatosirales</taxon>
        <taxon>Cymatosiraceae</taxon>
        <taxon>Minutocellus</taxon>
    </lineage>
</organism>
<dbReference type="SUPFAM" id="SSF54999">
    <property type="entry name" value="Ribosomal protein S10"/>
    <property type="match status" value="1"/>
</dbReference>
<keyword evidence="4" id="KW-0496">Mitochondrion</keyword>
<keyword evidence="2" id="KW-0687">Ribonucleoprotein</keyword>
<feature type="domain" description="Small ribosomal subunit protein uS10" evidence="3">
    <location>
        <begin position="4"/>
        <end position="104"/>
    </location>
</feature>
<evidence type="ECO:0000259" key="3">
    <source>
        <dbReference type="SMART" id="SM01403"/>
    </source>
</evidence>
<evidence type="ECO:0000256" key="1">
    <source>
        <dbReference type="ARBA" id="ARBA00022980"/>
    </source>
</evidence>
<dbReference type="EMBL" id="MW417227">
    <property type="protein sequence ID" value="QTI83201.1"/>
    <property type="molecule type" value="Genomic_DNA"/>
</dbReference>
<dbReference type="SMART" id="SM01403">
    <property type="entry name" value="Ribosomal_S10"/>
    <property type="match status" value="1"/>
</dbReference>
<dbReference type="AlphaFoldDB" id="A0A8A6KUG2"/>
<name>A0A8A6KUG2_9STRA</name>
<dbReference type="GO" id="GO:0005840">
    <property type="term" value="C:ribosome"/>
    <property type="evidence" value="ECO:0007669"/>
    <property type="project" value="UniProtKB-KW"/>
</dbReference>
<dbReference type="InterPro" id="IPR036838">
    <property type="entry name" value="Ribosomal_uS10_dom_sf"/>
</dbReference>
<keyword evidence="1 4" id="KW-0689">Ribosomal protein</keyword>
<protein>
    <submittedName>
        <fullName evidence="4">Ribosomal protein S10</fullName>
    </submittedName>
</protein>
<dbReference type="InterPro" id="IPR027486">
    <property type="entry name" value="Ribosomal_uS10_dom"/>
</dbReference>
<gene>
    <name evidence="4" type="primary">rps10</name>
</gene>
<evidence type="ECO:0000256" key="2">
    <source>
        <dbReference type="ARBA" id="ARBA00023274"/>
    </source>
</evidence>
<sequence length="186" mass="21812">MFINIYLSSKNYTSLNTFVRFFFKITKTKQIKASAFLVQHSKPRLIKKFSVLKSPHVNKKAQDQFEFHVYKKQLSFYSFQGLKLLMVLKQIQRKLFADVKIKIGFVFNDSKLQKKVQKKFNPNKIVLTKNKANELSSKFYLQLLDMYGECHLKNTTIQSLDSSVGRAKDWKSLGRQFKSVSKHLNS</sequence>
<reference evidence="4" key="1">
    <citation type="submission" date="2020-12" db="EMBL/GenBank/DDBJ databases">
        <authorList>
            <person name="Xu Q."/>
            <person name="Chen N."/>
        </authorList>
    </citation>
    <scope>NUCLEOTIDE SEQUENCE</scope>
    <source>
        <strain evidence="4">CNS00217</strain>
    </source>
</reference>
<geneLocation type="mitochondrion" evidence="4"/>
<dbReference type="Gene3D" id="3.30.70.600">
    <property type="entry name" value="Ribosomal protein S10 domain"/>
    <property type="match status" value="1"/>
</dbReference>
<dbReference type="Pfam" id="PF00338">
    <property type="entry name" value="Ribosomal_S10"/>
    <property type="match status" value="1"/>
</dbReference>
<evidence type="ECO:0000313" key="4">
    <source>
        <dbReference type="EMBL" id="QTI83201.1"/>
    </source>
</evidence>
<dbReference type="GO" id="GO:1990904">
    <property type="term" value="C:ribonucleoprotein complex"/>
    <property type="evidence" value="ECO:0007669"/>
    <property type="project" value="UniProtKB-KW"/>
</dbReference>
<proteinExistence type="predicted"/>